<keyword evidence="6" id="KW-1185">Reference proteome</keyword>
<dbReference type="InterPro" id="IPR036812">
    <property type="entry name" value="NAD(P)_OxRdtase_dom_sf"/>
</dbReference>
<accession>A0ABX2FGZ8</accession>
<dbReference type="InterPro" id="IPR023210">
    <property type="entry name" value="NADP_OxRdtase_dom"/>
</dbReference>
<gene>
    <name evidence="5" type="ORF">GC106_79180</name>
</gene>
<evidence type="ECO:0000256" key="3">
    <source>
        <dbReference type="ARBA" id="ARBA00023002"/>
    </source>
</evidence>
<dbReference type="RefSeq" id="WP_173141778.1">
    <property type="nucleotide sequence ID" value="NZ_CBCSGW010000032.1"/>
</dbReference>
<dbReference type="InterPro" id="IPR005399">
    <property type="entry name" value="K_chnl_volt-dep_bsu_KCNAB-rel"/>
</dbReference>
<keyword evidence="2" id="KW-0521">NADP</keyword>
<dbReference type="EMBL" id="JAAATY010000042">
    <property type="protein sequence ID" value="NRN70647.1"/>
    <property type="molecule type" value="Genomic_DNA"/>
</dbReference>
<comment type="caution">
    <text evidence="5">The sequence shown here is derived from an EMBL/GenBank/DDBJ whole genome shotgun (WGS) entry which is preliminary data.</text>
</comment>
<keyword evidence="5" id="KW-0406">Ion transport</keyword>
<dbReference type="PANTHER" id="PTHR43150:SF2">
    <property type="entry name" value="HYPERKINETIC, ISOFORM M"/>
    <property type="match status" value="1"/>
</dbReference>
<proteinExistence type="inferred from homology"/>
<keyword evidence="5" id="KW-0407">Ion channel</keyword>
<evidence type="ECO:0000256" key="1">
    <source>
        <dbReference type="ARBA" id="ARBA00006515"/>
    </source>
</evidence>
<keyword evidence="3" id="KW-0560">Oxidoreductase</keyword>
<comment type="similarity">
    <text evidence="1">Belongs to the shaker potassium channel beta subunit family.</text>
</comment>
<name>A0ABX2FGZ8_9PSEU</name>
<evidence type="ECO:0000259" key="4">
    <source>
        <dbReference type="Pfam" id="PF00248"/>
    </source>
</evidence>
<reference evidence="5 6" key="1">
    <citation type="submission" date="2020-01" db="EMBL/GenBank/DDBJ databases">
        <title>Kibdelosporangium persica a novel Actinomycetes from a hot desert in Iran.</title>
        <authorList>
            <person name="Safaei N."/>
            <person name="Zaburannyi N."/>
            <person name="Mueller R."/>
            <person name="Wink J."/>
        </authorList>
    </citation>
    <scope>NUCLEOTIDE SEQUENCE [LARGE SCALE GENOMIC DNA]</scope>
    <source>
        <strain evidence="5 6">4NS15</strain>
    </source>
</reference>
<evidence type="ECO:0000256" key="2">
    <source>
        <dbReference type="ARBA" id="ARBA00022857"/>
    </source>
</evidence>
<dbReference type="Proteomes" id="UP000763557">
    <property type="component" value="Unassembled WGS sequence"/>
</dbReference>
<dbReference type="Pfam" id="PF00248">
    <property type="entry name" value="Aldo_ket_red"/>
    <property type="match status" value="1"/>
</dbReference>
<dbReference type="Gene3D" id="3.20.20.100">
    <property type="entry name" value="NADP-dependent oxidoreductase domain"/>
    <property type="match status" value="1"/>
</dbReference>
<evidence type="ECO:0000313" key="5">
    <source>
        <dbReference type="EMBL" id="NRN70647.1"/>
    </source>
</evidence>
<feature type="domain" description="NADP-dependent oxidoreductase" evidence="4">
    <location>
        <begin position="16"/>
        <end position="317"/>
    </location>
</feature>
<dbReference type="PRINTS" id="PR01577">
    <property type="entry name" value="KCNABCHANNEL"/>
</dbReference>
<dbReference type="PANTHER" id="PTHR43150">
    <property type="entry name" value="HYPERKINETIC, ISOFORM M"/>
    <property type="match status" value="1"/>
</dbReference>
<dbReference type="GO" id="GO:0034220">
    <property type="term" value="P:monoatomic ion transmembrane transport"/>
    <property type="evidence" value="ECO:0007669"/>
    <property type="project" value="UniProtKB-KW"/>
</dbReference>
<keyword evidence="5" id="KW-0813">Transport</keyword>
<organism evidence="5 6">
    <name type="scientific">Kibdelosporangium persicum</name>
    <dbReference type="NCBI Taxonomy" id="2698649"/>
    <lineage>
        <taxon>Bacteria</taxon>
        <taxon>Bacillati</taxon>
        <taxon>Actinomycetota</taxon>
        <taxon>Actinomycetes</taxon>
        <taxon>Pseudonocardiales</taxon>
        <taxon>Pseudonocardiaceae</taxon>
        <taxon>Kibdelosporangium</taxon>
    </lineage>
</organism>
<protein>
    <submittedName>
        <fullName evidence="5">Voltage-dependent potassium channel beta subunit</fullName>
    </submittedName>
</protein>
<dbReference type="SUPFAM" id="SSF51430">
    <property type="entry name" value="NAD(P)-linked oxidoreductase"/>
    <property type="match status" value="1"/>
</dbReference>
<evidence type="ECO:0000313" key="6">
    <source>
        <dbReference type="Proteomes" id="UP000763557"/>
    </source>
</evidence>
<sequence length="323" mass="35778">MEYRRLGRAGLKLSVLSYGTWVTFSDQMDSAAARECLEVARQAGVNFFDSAEVYGNGRSESVLGAAIEDLGWSRETYVLSTKLYWGIHDEVNLRRTLNRKYLLHAIDGCLTRLRTGFVDLLFCHRPDPDTTVEEIVWTMSDIIGAGKALYWGTSKWSASEVRAAWSIADRYGLRKPVVEQPEYNLFTTRWVDEEYHALVSELGIGLTTWSPLASGMLTGKYRDGVSSRSRAALAGHESFLGKLTDGDSARQVDELSVVAADLGCTTAQLAIAWCAANKTVSTVITGASDPLQLRQNLDAVAVVPLLSEEVMARISRIFRHRQS</sequence>